<gene>
    <name evidence="1" type="ORF">BJY22_004259</name>
</gene>
<dbReference type="InterPro" id="IPR050155">
    <property type="entry name" value="HAD-like_hydrolase_sf"/>
</dbReference>
<dbReference type="AlphaFoldDB" id="A0A7X5VCC8"/>
<dbReference type="PANTHER" id="PTHR43434">
    <property type="entry name" value="PHOSPHOGLYCOLATE PHOSPHATASE"/>
    <property type="match status" value="1"/>
</dbReference>
<dbReference type="GO" id="GO:0008967">
    <property type="term" value="F:phosphoglycolate phosphatase activity"/>
    <property type="evidence" value="ECO:0007669"/>
    <property type="project" value="TreeGrafter"/>
</dbReference>
<dbReference type="PANTHER" id="PTHR43434:SF1">
    <property type="entry name" value="PHOSPHOGLYCOLATE PHOSPHATASE"/>
    <property type="match status" value="1"/>
</dbReference>
<dbReference type="GO" id="GO:0006281">
    <property type="term" value="P:DNA repair"/>
    <property type="evidence" value="ECO:0007669"/>
    <property type="project" value="TreeGrafter"/>
</dbReference>
<dbReference type="Pfam" id="PF00702">
    <property type="entry name" value="Hydrolase"/>
    <property type="match status" value="1"/>
</dbReference>
<dbReference type="SFLD" id="SFLDS00003">
    <property type="entry name" value="Haloacid_Dehalogenase"/>
    <property type="match status" value="1"/>
</dbReference>
<keyword evidence="1" id="KW-0378">Hydrolase</keyword>
<dbReference type="Gene3D" id="3.40.50.1000">
    <property type="entry name" value="HAD superfamily/HAD-like"/>
    <property type="match status" value="1"/>
</dbReference>
<reference evidence="1 2" key="1">
    <citation type="submission" date="2020-03" db="EMBL/GenBank/DDBJ databases">
        <title>Sequencing the genomes of 1000 actinobacteria strains.</title>
        <authorList>
            <person name="Klenk H.-P."/>
        </authorList>
    </citation>
    <scope>NUCLEOTIDE SEQUENCE [LARGE SCALE GENOMIC DNA]</scope>
    <source>
        <strain evidence="1 2">DSM 45490</strain>
    </source>
</reference>
<dbReference type="EMBL" id="JAASRO010000001">
    <property type="protein sequence ID" value="NIK58542.1"/>
    <property type="molecule type" value="Genomic_DNA"/>
</dbReference>
<name>A0A7X5VCC8_9ACTN</name>
<evidence type="ECO:0000313" key="1">
    <source>
        <dbReference type="EMBL" id="NIK58542.1"/>
    </source>
</evidence>
<dbReference type="InterPro" id="IPR006439">
    <property type="entry name" value="HAD-SF_hydro_IA"/>
</dbReference>
<evidence type="ECO:0000313" key="2">
    <source>
        <dbReference type="Proteomes" id="UP000555407"/>
    </source>
</evidence>
<sequence length="266" mass="29130">MDQLTRPAALLLDFGGVLVATSKRPGWSVKLATELYGEFTDAGLTGLTAADLRADIEAGAAADAHWKNAMSRPAAPRELTHREFWADFVAADWPSAQRSWVIAHATALCKRMGELRQDREHRDGIPELLEAARAAGIPVAVVSNALSGAVHRDYVERTGLGKELAVQIYSDEVGIRKPNPEMILIASRALDVPVERCWYVGDHFDRDVVCGRRAGAGATILMEAPGTYRRPYVVRDVPDAVVPDAVALRTLLLAHLTEESDDHHRR</sequence>
<organism evidence="1 2">
    <name type="scientific">Kribbella shirazensis</name>
    <dbReference type="NCBI Taxonomy" id="1105143"/>
    <lineage>
        <taxon>Bacteria</taxon>
        <taxon>Bacillati</taxon>
        <taxon>Actinomycetota</taxon>
        <taxon>Actinomycetes</taxon>
        <taxon>Propionibacteriales</taxon>
        <taxon>Kribbellaceae</taxon>
        <taxon>Kribbella</taxon>
    </lineage>
</organism>
<dbReference type="NCBIfam" id="TIGR01549">
    <property type="entry name" value="HAD-SF-IA-v1"/>
    <property type="match status" value="1"/>
</dbReference>
<keyword evidence="2" id="KW-1185">Reference proteome</keyword>
<proteinExistence type="predicted"/>
<dbReference type="GO" id="GO:0005829">
    <property type="term" value="C:cytosol"/>
    <property type="evidence" value="ECO:0007669"/>
    <property type="project" value="TreeGrafter"/>
</dbReference>
<dbReference type="InterPro" id="IPR036412">
    <property type="entry name" value="HAD-like_sf"/>
</dbReference>
<protein>
    <submittedName>
        <fullName evidence="1">HAD superfamily hydrolase (TIGR01549 family)</fullName>
    </submittedName>
</protein>
<dbReference type="SFLD" id="SFLDG01129">
    <property type="entry name" value="C1.5:_HAD__Beta-PGM__Phosphata"/>
    <property type="match status" value="1"/>
</dbReference>
<accession>A0A7X5VCC8</accession>
<dbReference type="CDD" id="cd01427">
    <property type="entry name" value="HAD_like"/>
    <property type="match status" value="1"/>
</dbReference>
<comment type="caution">
    <text evidence="1">The sequence shown here is derived from an EMBL/GenBank/DDBJ whole genome shotgun (WGS) entry which is preliminary data.</text>
</comment>
<dbReference type="InterPro" id="IPR023214">
    <property type="entry name" value="HAD_sf"/>
</dbReference>
<dbReference type="SUPFAM" id="SSF56784">
    <property type="entry name" value="HAD-like"/>
    <property type="match status" value="1"/>
</dbReference>
<dbReference type="Proteomes" id="UP000555407">
    <property type="component" value="Unassembled WGS sequence"/>
</dbReference>
<dbReference type="RefSeq" id="WP_167209415.1">
    <property type="nucleotide sequence ID" value="NZ_JAASRO010000001.1"/>
</dbReference>